<dbReference type="EMBL" id="WUUK01000003">
    <property type="protein sequence ID" value="MXQ51347.1"/>
    <property type="molecule type" value="Genomic_DNA"/>
</dbReference>
<proteinExistence type="predicted"/>
<protein>
    <submittedName>
        <fullName evidence="1">DUF1177 family protein</fullName>
    </submittedName>
</protein>
<comment type="caution">
    <text evidence="1">The sequence shown here is derived from an EMBL/GenBank/DDBJ whole genome shotgun (WGS) entry which is preliminary data.</text>
</comment>
<dbReference type="Proteomes" id="UP000436284">
    <property type="component" value="Unassembled WGS sequence"/>
</dbReference>
<evidence type="ECO:0000313" key="1">
    <source>
        <dbReference type="EMBL" id="MXQ51347.1"/>
    </source>
</evidence>
<gene>
    <name evidence="1" type="ORF">GQ671_08695</name>
</gene>
<name>A0A6N8U1Y4_9STAP</name>
<evidence type="ECO:0000313" key="2">
    <source>
        <dbReference type="Proteomes" id="UP000436284"/>
    </source>
</evidence>
<dbReference type="Pfam" id="PF06675">
    <property type="entry name" value="DUF1177"/>
    <property type="match status" value="1"/>
</dbReference>
<dbReference type="InterPro" id="IPR009561">
    <property type="entry name" value="DUF1177"/>
</dbReference>
<reference evidence="1 2" key="1">
    <citation type="submission" date="2019-12" db="EMBL/GenBank/DDBJ databases">
        <title>Salinicoccus cyprini sp. nov., isolated from gastro-intestinal tract of mirror carp, Cyprinus carpio var. specularis, collected from Gobind Sagar Reservoir, Himachal Pradesh, India.</title>
        <authorList>
            <person name="Talwar C."/>
            <person name="Singh A.K."/>
            <person name="Lal R."/>
            <person name="Negi R.K."/>
        </authorList>
    </citation>
    <scope>NUCLEOTIDE SEQUENCE [LARGE SCALE GENOMIC DNA]</scope>
    <source>
        <strain evidence="1 2">J-82</strain>
    </source>
</reference>
<dbReference type="AlphaFoldDB" id="A0A6N8U1Y4"/>
<keyword evidence="2" id="KW-1185">Reference proteome</keyword>
<dbReference type="RefSeq" id="WP_160655718.1">
    <property type="nucleotide sequence ID" value="NZ_JBHRWU010000001.1"/>
</dbReference>
<organism evidence="1 2">
    <name type="scientific">Salinicoccus hispanicus</name>
    <dbReference type="NCBI Taxonomy" id="157225"/>
    <lineage>
        <taxon>Bacteria</taxon>
        <taxon>Bacillati</taxon>
        <taxon>Bacillota</taxon>
        <taxon>Bacilli</taxon>
        <taxon>Bacillales</taxon>
        <taxon>Staphylococcaceae</taxon>
        <taxon>Salinicoccus</taxon>
    </lineage>
</organism>
<dbReference type="OrthoDB" id="9782903at2"/>
<sequence length="311" mass="33306">MLHELILKIFKELDRPDANGEQIEHLFNSYGHKEITVTEIREDDGGTDFLKIKIPGINGKAAGGEAPTLGIIGRLGGIGARPEQTGFVSDGDGALAALTSALKIVDMKNNGESLEGDVIIATHIDPNAPTIPHDPVPFMGSSVDMTVMNEHEIDDEMDAIITIDATKGNRITNFRGICISPTVKEGYILRVSETLIDILQNVTGKPASVLPITMQDITPYGNDVYHINSILQPCTATDKPVVGLAITSGVAVPGSGSGASQLNDVEEAARFSVEAAKQFGKQKAFFHDAEEYAKLRNLYGSMAHLQTLGEK</sequence>
<accession>A0A6N8U1Y4</accession>